<gene>
    <name evidence="1" type="ORF">PIB30_005409</name>
</gene>
<comment type="caution">
    <text evidence="1">The sequence shown here is derived from an EMBL/GenBank/DDBJ whole genome shotgun (WGS) entry which is preliminary data.</text>
</comment>
<dbReference type="InterPro" id="IPR043128">
    <property type="entry name" value="Rev_trsase/Diguanyl_cyclase"/>
</dbReference>
<keyword evidence="2" id="KW-1185">Reference proteome</keyword>
<sequence length="166" mass="18851">MDAYSVYNQIPIYSGGAEKTAFIYHPNWKLLLQSNTFRTEEHRIHLPNLIDKVFKELIGGILEVYVDNMLVKTKAELGKSFWQTQGTSDAAQSSKHHSLFKLMKKGADFKSTEECEKAFQSFKDYMALSPILVKPEERKPLVLYLTTTEEADIGGKNSDQEKLGAN</sequence>
<proteinExistence type="predicted"/>
<dbReference type="Proteomes" id="UP001341840">
    <property type="component" value="Unassembled WGS sequence"/>
</dbReference>
<protein>
    <recommendedName>
        <fullName evidence="3">Reverse transcriptase domain-containing protein</fullName>
    </recommendedName>
</protein>
<dbReference type="PANTHER" id="PTHR24559">
    <property type="entry name" value="TRANSPOSON TY3-I GAG-POL POLYPROTEIN"/>
    <property type="match status" value="1"/>
</dbReference>
<dbReference type="PANTHER" id="PTHR24559:SF431">
    <property type="entry name" value="RNA-DIRECTED DNA POLYMERASE HOMOLOG"/>
    <property type="match status" value="1"/>
</dbReference>
<accession>A0ABU6X1C4</accession>
<dbReference type="SUPFAM" id="SSF56672">
    <property type="entry name" value="DNA/RNA polymerases"/>
    <property type="match status" value="1"/>
</dbReference>
<dbReference type="Gene3D" id="3.30.70.270">
    <property type="match status" value="1"/>
</dbReference>
<dbReference type="InterPro" id="IPR053134">
    <property type="entry name" value="RNA-dir_DNA_polymerase"/>
</dbReference>
<evidence type="ECO:0008006" key="3">
    <source>
        <dbReference type="Google" id="ProtNLM"/>
    </source>
</evidence>
<organism evidence="1 2">
    <name type="scientific">Stylosanthes scabra</name>
    <dbReference type="NCBI Taxonomy" id="79078"/>
    <lineage>
        <taxon>Eukaryota</taxon>
        <taxon>Viridiplantae</taxon>
        <taxon>Streptophyta</taxon>
        <taxon>Embryophyta</taxon>
        <taxon>Tracheophyta</taxon>
        <taxon>Spermatophyta</taxon>
        <taxon>Magnoliopsida</taxon>
        <taxon>eudicotyledons</taxon>
        <taxon>Gunneridae</taxon>
        <taxon>Pentapetalae</taxon>
        <taxon>rosids</taxon>
        <taxon>fabids</taxon>
        <taxon>Fabales</taxon>
        <taxon>Fabaceae</taxon>
        <taxon>Papilionoideae</taxon>
        <taxon>50 kb inversion clade</taxon>
        <taxon>dalbergioids sensu lato</taxon>
        <taxon>Dalbergieae</taxon>
        <taxon>Pterocarpus clade</taxon>
        <taxon>Stylosanthes</taxon>
    </lineage>
</organism>
<dbReference type="InterPro" id="IPR043502">
    <property type="entry name" value="DNA/RNA_pol_sf"/>
</dbReference>
<dbReference type="EMBL" id="JASCZI010211459">
    <property type="protein sequence ID" value="MED6191929.1"/>
    <property type="molecule type" value="Genomic_DNA"/>
</dbReference>
<name>A0ABU6X1C4_9FABA</name>
<reference evidence="1 2" key="1">
    <citation type="journal article" date="2023" name="Plants (Basel)">
        <title>Bridging the Gap: Combining Genomics and Transcriptomics Approaches to Understand Stylosanthes scabra, an Orphan Legume from the Brazilian Caatinga.</title>
        <authorList>
            <person name="Ferreira-Neto J.R.C."/>
            <person name="da Silva M.D."/>
            <person name="Binneck E."/>
            <person name="de Melo N.F."/>
            <person name="da Silva R.H."/>
            <person name="de Melo A.L.T.M."/>
            <person name="Pandolfi V."/>
            <person name="Bustamante F.O."/>
            <person name="Brasileiro-Vidal A.C."/>
            <person name="Benko-Iseppon A.M."/>
        </authorList>
    </citation>
    <scope>NUCLEOTIDE SEQUENCE [LARGE SCALE GENOMIC DNA]</scope>
    <source>
        <tissue evidence="1">Leaves</tissue>
    </source>
</reference>
<evidence type="ECO:0000313" key="1">
    <source>
        <dbReference type="EMBL" id="MED6191929.1"/>
    </source>
</evidence>
<evidence type="ECO:0000313" key="2">
    <source>
        <dbReference type="Proteomes" id="UP001341840"/>
    </source>
</evidence>